<dbReference type="InParanoid" id="A0A2K1ICK2"/>
<proteinExistence type="predicted"/>
<evidence type="ECO:0000313" key="3">
    <source>
        <dbReference type="EnsemblPlants" id="PAC:32917572.CDS.1"/>
    </source>
</evidence>
<gene>
    <name evidence="2" type="ORF">PHYPA_030467</name>
</gene>
<feature type="compositionally biased region" description="Polar residues" evidence="1">
    <location>
        <begin position="35"/>
        <end position="45"/>
    </location>
</feature>
<name>A0A2K1ICK2_PHYPA</name>
<sequence length="83" mass="9617">MPHSFSPLCDVGLRRGMRNPAVLGPWDHSWRGPSSELSLSPTQQSERLKESFSEAQSQLHRNMPISKQRHCEAWSRCLRQFIK</sequence>
<evidence type="ECO:0000313" key="4">
    <source>
        <dbReference type="Proteomes" id="UP000006727"/>
    </source>
</evidence>
<evidence type="ECO:0000256" key="1">
    <source>
        <dbReference type="SAM" id="MobiDB-lite"/>
    </source>
</evidence>
<feature type="region of interest" description="Disordered" evidence="1">
    <location>
        <begin position="25"/>
        <end position="48"/>
    </location>
</feature>
<dbReference type="EnsemblPlants" id="Pp3c26_10560V3.1">
    <property type="protein sequence ID" value="PAC:32917572.CDS.1"/>
    <property type="gene ID" value="Pp3c26_10560"/>
</dbReference>
<protein>
    <submittedName>
        <fullName evidence="2 3">Uncharacterized protein</fullName>
    </submittedName>
</protein>
<dbReference type="Proteomes" id="UP000006727">
    <property type="component" value="Chromosome 26"/>
</dbReference>
<dbReference type="EMBL" id="ABEU02000026">
    <property type="protein sequence ID" value="PNR26986.1"/>
    <property type="molecule type" value="Genomic_DNA"/>
</dbReference>
<keyword evidence="4" id="KW-1185">Reference proteome</keyword>
<evidence type="ECO:0000313" key="2">
    <source>
        <dbReference type="EMBL" id="PNR26986.1"/>
    </source>
</evidence>
<dbReference type="EnsemblPlants" id="Pp3c26_10560V3.2">
    <property type="protein sequence ID" value="PAC:32917573.CDS.1"/>
    <property type="gene ID" value="Pp3c26_10560"/>
</dbReference>
<dbReference type="AlphaFoldDB" id="A0A2K1ICK2"/>
<organism evidence="2">
    <name type="scientific">Physcomitrium patens</name>
    <name type="common">Spreading-leaved earth moss</name>
    <name type="synonym">Physcomitrella patens</name>
    <dbReference type="NCBI Taxonomy" id="3218"/>
    <lineage>
        <taxon>Eukaryota</taxon>
        <taxon>Viridiplantae</taxon>
        <taxon>Streptophyta</taxon>
        <taxon>Embryophyta</taxon>
        <taxon>Bryophyta</taxon>
        <taxon>Bryophytina</taxon>
        <taxon>Bryopsida</taxon>
        <taxon>Funariidae</taxon>
        <taxon>Funariales</taxon>
        <taxon>Funariaceae</taxon>
        <taxon>Physcomitrium</taxon>
    </lineage>
</organism>
<reference evidence="3" key="3">
    <citation type="submission" date="2020-12" db="UniProtKB">
        <authorList>
            <consortium name="EnsemblPlants"/>
        </authorList>
    </citation>
    <scope>IDENTIFICATION</scope>
</reference>
<reference evidence="2 4" key="1">
    <citation type="journal article" date="2008" name="Science">
        <title>The Physcomitrella genome reveals evolutionary insights into the conquest of land by plants.</title>
        <authorList>
            <person name="Rensing S."/>
            <person name="Lang D."/>
            <person name="Zimmer A."/>
            <person name="Terry A."/>
            <person name="Salamov A."/>
            <person name="Shapiro H."/>
            <person name="Nishiyama T."/>
            <person name="Perroud P.-F."/>
            <person name="Lindquist E."/>
            <person name="Kamisugi Y."/>
            <person name="Tanahashi T."/>
            <person name="Sakakibara K."/>
            <person name="Fujita T."/>
            <person name="Oishi K."/>
            <person name="Shin-I T."/>
            <person name="Kuroki Y."/>
            <person name="Toyoda A."/>
            <person name="Suzuki Y."/>
            <person name="Hashimoto A."/>
            <person name="Yamaguchi K."/>
            <person name="Sugano A."/>
            <person name="Kohara Y."/>
            <person name="Fujiyama A."/>
            <person name="Anterola A."/>
            <person name="Aoki S."/>
            <person name="Ashton N."/>
            <person name="Barbazuk W.B."/>
            <person name="Barker E."/>
            <person name="Bennetzen J."/>
            <person name="Bezanilla M."/>
            <person name="Blankenship R."/>
            <person name="Cho S.H."/>
            <person name="Dutcher S."/>
            <person name="Estelle M."/>
            <person name="Fawcett J.A."/>
            <person name="Gundlach H."/>
            <person name="Hanada K."/>
            <person name="Heyl A."/>
            <person name="Hicks K.A."/>
            <person name="Hugh J."/>
            <person name="Lohr M."/>
            <person name="Mayer K."/>
            <person name="Melkozernov A."/>
            <person name="Murata T."/>
            <person name="Nelson D."/>
            <person name="Pils B."/>
            <person name="Prigge M."/>
            <person name="Reiss B."/>
            <person name="Renner T."/>
            <person name="Rombauts S."/>
            <person name="Rushton P."/>
            <person name="Sanderfoot A."/>
            <person name="Schween G."/>
            <person name="Shiu S.-H."/>
            <person name="Stueber K."/>
            <person name="Theodoulou F.L."/>
            <person name="Tu H."/>
            <person name="Van de Peer Y."/>
            <person name="Verrier P.J."/>
            <person name="Waters E."/>
            <person name="Wood A."/>
            <person name="Yang L."/>
            <person name="Cove D."/>
            <person name="Cuming A."/>
            <person name="Hasebe M."/>
            <person name="Lucas S."/>
            <person name="Mishler D.B."/>
            <person name="Reski R."/>
            <person name="Grigoriev I."/>
            <person name="Quatrano R.S."/>
            <person name="Boore J.L."/>
        </authorList>
    </citation>
    <scope>NUCLEOTIDE SEQUENCE [LARGE SCALE GENOMIC DNA]</scope>
    <source>
        <strain evidence="3 4">cv. Gransden 2004</strain>
    </source>
</reference>
<dbReference type="Gramene" id="Pp3c26_10560V3.2">
    <property type="protein sequence ID" value="PAC:32917573.CDS.1"/>
    <property type="gene ID" value="Pp3c26_10560"/>
</dbReference>
<accession>A0A2K1ICK2</accession>
<reference evidence="2 4" key="2">
    <citation type="journal article" date="2018" name="Plant J.">
        <title>The Physcomitrella patens chromosome-scale assembly reveals moss genome structure and evolution.</title>
        <authorList>
            <person name="Lang D."/>
            <person name="Ullrich K.K."/>
            <person name="Murat F."/>
            <person name="Fuchs J."/>
            <person name="Jenkins J."/>
            <person name="Haas F.B."/>
            <person name="Piednoel M."/>
            <person name="Gundlach H."/>
            <person name="Van Bel M."/>
            <person name="Meyberg R."/>
            <person name="Vives C."/>
            <person name="Morata J."/>
            <person name="Symeonidi A."/>
            <person name="Hiss M."/>
            <person name="Muchero W."/>
            <person name="Kamisugi Y."/>
            <person name="Saleh O."/>
            <person name="Blanc G."/>
            <person name="Decker E.L."/>
            <person name="van Gessel N."/>
            <person name="Grimwood J."/>
            <person name="Hayes R.D."/>
            <person name="Graham S.W."/>
            <person name="Gunter L.E."/>
            <person name="McDaniel S.F."/>
            <person name="Hoernstein S.N.W."/>
            <person name="Larsson A."/>
            <person name="Li F.W."/>
            <person name="Perroud P.F."/>
            <person name="Phillips J."/>
            <person name="Ranjan P."/>
            <person name="Rokshar D.S."/>
            <person name="Rothfels C.J."/>
            <person name="Schneider L."/>
            <person name="Shu S."/>
            <person name="Stevenson D.W."/>
            <person name="Thummler F."/>
            <person name="Tillich M."/>
            <person name="Villarreal Aguilar J.C."/>
            <person name="Widiez T."/>
            <person name="Wong G.K."/>
            <person name="Wymore A."/>
            <person name="Zhang Y."/>
            <person name="Zimmer A.D."/>
            <person name="Quatrano R.S."/>
            <person name="Mayer K.F.X."/>
            <person name="Goodstein D."/>
            <person name="Casacuberta J.M."/>
            <person name="Vandepoele K."/>
            <person name="Reski R."/>
            <person name="Cuming A.C."/>
            <person name="Tuskan G.A."/>
            <person name="Maumus F."/>
            <person name="Salse J."/>
            <person name="Schmutz J."/>
            <person name="Rensing S.A."/>
        </authorList>
    </citation>
    <scope>NUCLEOTIDE SEQUENCE [LARGE SCALE GENOMIC DNA]</scope>
    <source>
        <strain evidence="3 4">cv. Gransden 2004</strain>
    </source>
</reference>
<dbReference type="Gramene" id="Pp3c26_10560V3.1">
    <property type="protein sequence ID" value="PAC:32917572.CDS.1"/>
    <property type="gene ID" value="Pp3c26_10560"/>
</dbReference>